<keyword evidence="2" id="KW-1185">Reference proteome</keyword>
<reference evidence="1 2" key="1">
    <citation type="journal article" date="2022" name="Plant J.">
        <title>Chromosome-level genome of Camellia lanceoleosa provides a valuable resource for understanding genome evolution and self-incompatibility.</title>
        <authorList>
            <person name="Gong W."/>
            <person name="Xiao S."/>
            <person name="Wang L."/>
            <person name="Liao Z."/>
            <person name="Chang Y."/>
            <person name="Mo W."/>
            <person name="Hu G."/>
            <person name="Li W."/>
            <person name="Zhao G."/>
            <person name="Zhu H."/>
            <person name="Hu X."/>
            <person name="Ji K."/>
            <person name="Xiang X."/>
            <person name="Song Q."/>
            <person name="Yuan D."/>
            <person name="Jin S."/>
            <person name="Zhang L."/>
        </authorList>
    </citation>
    <scope>NUCLEOTIDE SEQUENCE [LARGE SCALE GENOMIC DNA]</scope>
    <source>
        <strain evidence="1">SQ_2022a</strain>
    </source>
</reference>
<gene>
    <name evidence="1" type="ORF">LOK49_LG10G02003</name>
</gene>
<comment type="caution">
    <text evidence="1">The sequence shown here is derived from an EMBL/GenBank/DDBJ whole genome shotgun (WGS) entry which is preliminary data.</text>
</comment>
<evidence type="ECO:0000313" key="2">
    <source>
        <dbReference type="Proteomes" id="UP001060215"/>
    </source>
</evidence>
<sequence length="195" mass="21727">MARNLAPVSLSPVLHGGEKRQREESGTCAFPDGKRVGLMVQMEDFRSAVQDCELVDLGFSGPQFTWSNHRASGLVKERLDRALGNGAWVNGFPTAKVFHLVRASSDYAPVLVDVLGQRDRQRFNGGGSCIYRFEAMWLRDSRCEANISAWWGRSSGDSVEALRSSIDGLGLRLMHWSKSVFGEIPNLIRVKEKEL</sequence>
<dbReference type="Proteomes" id="UP001060215">
    <property type="component" value="Chromosome 10"/>
</dbReference>
<organism evidence="1 2">
    <name type="scientific">Camellia lanceoleosa</name>
    <dbReference type="NCBI Taxonomy" id="1840588"/>
    <lineage>
        <taxon>Eukaryota</taxon>
        <taxon>Viridiplantae</taxon>
        <taxon>Streptophyta</taxon>
        <taxon>Embryophyta</taxon>
        <taxon>Tracheophyta</taxon>
        <taxon>Spermatophyta</taxon>
        <taxon>Magnoliopsida</taxon>
        <taxon>eudicotyledons</taxon>
        <taxon>Gunneridae</taxon>
        <taxon>Pentapetalae</taxon>
        <taxon>asterids</taxon>
        <taxon>Ericales</taxon>
        <taxon>Theaceae</taxon>
        <taxon>Camellia</taxon>
    </lineage>
</organism>
<accession>A0ACC0G545</accession>
<name>A0ACC0G545_9ERIC</name>
<proteinExistence type="predicted"/>
<evidence type="ECO:0000313" key="1">
    <source>
        <dbReference type="EMBL" id="KAI7996192.1"/>
    </source>
</evidence>
<protein>
    <submittedName>
        <fullName evidence="1">Uncharacterized protein</fullName>
    </submittedName>
</protein>
<dbReference type="EMBL" id="CM045767">
    <property type="protein sequence ID" value="KAI7996192.1"/>
    <property type="molecule type" value="Genomic_DNA"/>
</dbReference>